<proteinExistence type="predicted"/>
<evidence type="ECO:0000256" key="1">
    <source>
        <dbReference type="SAM" id="SignalP"/>
    </source>
</evidence>
<dbReference type="EMBL" id="FOXS01000003">
    <property type="protein sequence ID" value="SFQ49271.1"/>
    <property type="molecule type" value="Genomic_DNA"/>
</dbReference>
<gene>
    <name evidence="3" type="ORF">SAMN04515668_2542</name>
</gene>
<dbReference type="Gene3D" id="2.60.40.4070">
    <property type="match status" value="1"/>
</dbReference>
<reference evidence="4" key="1">
    <citation type="submission" date="2016-10" db="EMBL/GenBank/DDBJ databases">
        <authorList>
            <person name="Varghese N."/>
            <person name="Submissions S."/>
        </authorList>
    </citation>
    <scope>NUCLEOTIDE SEQUENCE [LARGE SCALE GENOMIC DNA]</scope>
    <source>
        <strain evidence="4">OR362-8,ATCC BAA-1266,JCM 13504</strain>
    </source>
</reference>
<name>A0A1I5YYH7_HYMAR</name>
<dbReference type="AlphaFoldDB" id="A0A1I5YYH7"/>
<dbReference type="Proteomes" id="UP000199029">
    <property type="component" value="Unassembled WGS sequence"/>
</dbReference>
<dbReference type="STRING" id="1227077.SAMN04515668_2542"/>
<sequence>MPATTTPFNKPIRTLTLAALLAGASTLPAAAQTGYALLGGQAFTYRLATFRPTVPGAFSATVTITGLGSGQDLVGLDVRPATGQLYALGYVPSSQQGQLYTLNPATGALTAVGSAQTLALGTSRSLFGFDFNPVADRLRVTAGNGANLRLDPNTGGLAGTDGPLAYASTDANAGRTPRVTASAYTNSYVGNPVTTLYNLDQAANRLVLQNPPNAGTLNTVGTLGVNAGGGAALDIYFNPTTGLNVAYLSISTFSLATFTFASALYTVNLATGATTALGALGNNTAEEVVDIALTTPAPAPVTGQLAYALAGANLIEFDTALPGTIRRAVGITGVDAAQTLAGLDVRPLNNVLYALGYNAAAAAGVANAQVYSLNAVTGVATAAGPAVRLTLGTGSLGMDFNPLTDRIRVVGANRNNYRLDPATGALVATDATTFYASSATPPSVGAIAHSNSFPGSAAGTTLYAYDEARNVLNTQGISFSPLVDGLQTTVGASGLSVNATAPTVDLDIYSTGTGVNLAYLVANTGTSAATALYTVNLGTGAATLVGPIGAGLAARDIALAAATGVVTGTRREQARAGEVGLWPNPFADATQLRFELPRAAQVELLVTDALGRLVALVNPGRLGAGPHTLHWNGAGQRPGLYFFCLRVDGQPAGTRRGLLQ</sequence>
<evidence type="ECO:0000313" key="3">
    <source>
        <dbReference type="EMBL" id="SFQ49271.1"/>
    </source>
</evidence>
<feature type="signal peptide" evidence="1">
    <location>
        <begin position="1"/>
        <end position="31"/>
    </location>
</feature>
<keyword evidence="1" id="KW-0732">Signal</keyword>
<dbReference type="InterPro" id="IPR025507">
    <property type="entry name" value="DUF4394"/>
</dbReference>
<feature type="domain" description="DUF4394" evidence="2">
    <location>
        <begin position="313"/>
        <end position="558"/>
    </location>
</feature>
<protein>
    <recommendedName>
        <fullName evidence="2">DUF4394 domain-containing protein</fullName>
    </recommendedName>
</protein>
<dbReference type="Pfam" id="PF14339">
    <property type="entry name" value="DUF4394"/>
    <property type="match status" value="2"/>
</dbReference>
<keyword evidence="4" id="KW-1185">Reference proteome</keyword>
<evidence type="ECO:0000313" key="4">
    <source>
        <dbReference type="Proteomes" id="UP000199029"/>
    </source>
</evidence>
<evidence type="ECO:0000259" key="2">
    <source>
        <dbReference type="Pfam" id="PF14339"/>
    </source>
</evidence>
<organism evidence="3 4">
    <name type="scientific">Hymenobacter arizonensis</name>
    <name type="common">Siccationidurans arizonensis</name>
    <dbReference type="NCBI Taxonomy" id="1227077"/>
    <lineage>
        <taxon>Bacteria</taxon>
        <taxon>Pseudomonadati</taxon>
        <taxon>Bacteroidota</taxon>
        <taxon>Cytophagia</taxon>
        <taxon>Cytophagales</taxon>
        <taxon>Hymenobacteraceae</taxon>
        <taxon>Hymenobacter</taxon>
    </lineage>
</organism>
<dbReference type="RefSeq" id="WP_092673543.1">
    <property type="nucleotide sequence ID" value="NZ_FOXS01000003.1"/>
</dbReference>
<dbReference type="OrthoDB" id="531718at2"/>
<feature type="domain" description="DUF4394" evidence="2">
    <location>
        <begin position="46"/>
        <end position="292"/>
    </location>
</feature>
<accession>A0A1I5YYH7</accession>
<feature type="chain" id="PRO_5011499372" description="DUF4394 domain-containing protein" evidence="1">
    <location>
        <begin position="32"/>
        <end position="660"/>
    </location>
</feature>